<dbReference type="EMBL" id="CM007381">
    <property type="protein sequence ID" value="ONK79869.1"/>
    <property type="molecule type" value="Genomic_DNA"/>
</dbReference>
<sequence>MACFARFSLPALLSPLALKRSLSSIPASFSFSKQLKWSLGTESRCTRILRIRLMATDASPEESVLRSVPVRVAHELLQAGHRYLDVRTVDEFNAGHPVGATNIPYMFKVGSGMTKNPNFLAEVSSAFDKDDEIIIGCQSGKRSLMAATDLSSTGFTGVTDVAGGFSAWLQNGLPAEQ</sequence>
<dbReference type="Proteomes" id="UP000243459">
    <property type="component" value="Chromosome 1"/>
</dbReference>
<keyword evidence="3" id="KW-1185">Reference proteome</keyword>
<dbReference type="Gene3D" id="3.40.250.10">
    <property type="entry name" value="Rhodanese-like domain"/>
    <property type="match status" value="1"/>
</dbReference>
<name>A0A5P1FSA2_ASPOF</name>
<dbReference type="InterPro" id="IPR001763">
    <property type="entry name" value="Rhodanese-like_dom"/>
</dbReference>
<dbReference type="Pfam" id="PF00581">
    <property type="entry name" value="Rhodanese"/>
    <property type="match status" value="1"/>
</dbReference>
<dbReference type="Gramene" id="ONK79869">
    <property type="protein sequence ID" value="ONK79869"/>
    <property type="gene ID" value="A4U43_C01F11190"/>
</dbReference>
<dbReference type="PANTHER" id="PTHR45431:SF3">
    <property type="entry name" value="RHODANESE-LIKE DOMAIN-CONTAINING PROTEIN 15, CHLOROPLASTIC"/>
    <property type="match status" value="1"/>
</dbReference>
<gene>
    <name evidence="2" type="ORF">A4U43_C01F11190</name>
</gene>
<dbReference type="InterPro" id="IPR036873">
    <property type="entry name" value="Rhodanese-like_dom_sf"/>
</dbReference>
<feature type="domain" description="Rhodanese" evidence="1">
    <location>
        <begin position="77"/>
        <end position="177"/>
    </location>
</feature>
<dbReference type="CDD" id="cd00158">
    <property type="entry name" value="RHOD"/>
    <property type="match status" value="1"/>
</dbReference>
<organism evidence="2 3">
    <name type="scientific">Asparagus officinalis</name>
    <name type="common">Garden asparagus</name>
    <dbReference type="NCBI Taxonomy" id="4686"/>
    <lineage>
        <taxon>Eukaryota</taxon>
        <taxon>Viridiplantae</taxon>
        <taxon>Streptophyta</taxon>
        <taxon>Embryophyta</taxon>
        <taxon>Tracheophyta</taxon>
        <taxon>Spermatophyta</taxon>
        <taxon>Magnoliopsida</taxon>
        <taxon>Liliopsida</taxon>
        <taxon>Asparagales</taxon>
        <taxon>Asparagaceae</taxon>
        <taxon>Asparagoideae</taxon>
        <taxon>Asparagus</taxon>
    </lineage>
</organism>
<accession>A0A5P1FSA2</accession>
<dbReference type="AlphaFoldDB" id="A0A5P1FSA2"/>
<dbReference type="SUPFAM" id="SSF52821">
    <property type="entry name" value="Rhodanese/Cell cycle control phosphatase"/>
    <property type="match status" value="1"/>
</dbReference>
<dbReference type="OrthoDB" id="566238at2759"/>
<dbReference type="InterPro" id="IPR052367">
    <property type="entry name" value="Thiosulfate_ST/Rhodanese-like"/>
</dbReference>
<evidence type="ECO:0000313" key="2">
    <source>
        <dbReference type="EMBL" id="ONK79869.1"/>
    </source>
</evidence>
<dbReference type="PROSITE" id="PS50206">
    <property type="entry name" value="RHODANESE_3"/>
    <property type="match status" value="1"/>
</dbReference>
<proteinExistence type="predicted"/>
<dbReference type="OMA" id="YSAWVEN"/>
<protein>
    <recommendedName>
        <fullName evidence="1">Rhodanese domain-containing protein</fullName>
    </recommendedName>
</protein>
<evidence type="ECO:0000313" key="3">
    <source>
        <dbReference type="Proteomes" id="UP000243459"/>
    </source>
</evidence>
<evidence type="ECO:0000259" key="1">
    <source>
        <dbReference type="PROSITE" id="PS50206"/>
    </source>
</evidence>
<reference evidence="3" key="1">
    <citation type="journal article" date="2017" name="Nat. Commun.">
        <title>The asparagus genome sheds light on the origin and evolution of a young Y chromosome.</title>
        <authorList>
            <person name="Harkess A."/>
            <person name="Zhou J."/>
            <person name="Xu C."/>
            <person name="Bowers J.E."/>
            <person name="Van der Hulst R."/>
            <person name="Ayyampalayam S."/>
            <person name="Mercati F."/>
            <person name="Riccardi P."/>
            <person name="McKain M.R."/>
            <person name="Kakrana A."/>
            <person name="Tang H."/>
            <person name="Ray J."/>
            <person name="Groenendijk J."/>
            <person name="Arikit S."/>
            <person name="Mathioni S.M."/>
            <person name="Nakano M."/>
            <person name="Shan H."/>
            <person name="Telgmann-Rauber A."/>
            <person name="Kanno A."/>
            <person name="Yue Z."/>
            <person name="Chen H."/>
            <person name="Li W."/>
            <person name="Chen Y."/>
            <person name="Xu X."/>
            <person name="Zhang Y."/>
            <person name="Luo S."/>
            <person name="Chen H."/>
            <person name="Gao J."/>
            <person name="Mao Z."/>
            <person name="Pires J.C."/>
            <person name="Luo M."/>
            <person name="Kudrna D."/>
            <person name="Wing R.A."/>
            <person name="Meyers B.C."/>
            <person name="Yi K."/>
            <person name="Kong H."/>
            <person name="Lavrijsen P."/>
            <person name="Sunseri F."/>
            <person name="Falavigna A."/>
            <person name="Ye Y."/>
            <person name="Leebens-Mack J.H."/>
            <person name="Chen G."/>
        </authorList>
    </citation>
    <scope>NUCLEOTIDE SEQUENCE [LARGE SCALE GENOMIC DNA]</scope>
    <source>
        <strain evidence="3">cv. DH0086</strain>
    </source>
</reference>
<dbReference type="PANTHER" id="PTHR45431">
    <property type="entry name" value="RHODANESE-LIKE DOMAIN-CONTAINING PROTEIN 15, CHLOROPLASTIC"/>
    <property type="match status" value="1"/>
</dbReference>
<dbReference type="SMART" id="SM00450">
    <property type="entry name" value="RHOD"/>
    <property type="match status" value="1"/>
</dbReference>